<name>A0A0L0GIS0_9ENTR</name>
<keyword evidence="2" id="KW-1185">Reference proteome</keyword>
<comment type="caution">
    <text evidence="1">The sequence shown here is derived from an EMBL/GenBank/DDBJ whole genome shotgun (WGS) entry which is preliminary data.</text>
</comment>
<protein>
    <submittedName>
        <fullName evidence="1">Uncharacterized protein</fullName>
    </submittedName>
</protein>
<reference evidence="1 2" key="1">
    <citation type="journal article" date="2015" name="Appl. Environ. Microbiol.">
        <title>The Enterobacterium Trabulsiella odontotermitis Presents Novel Adaptations Related to Its Association with Fungus-Growing Termites.</title>
        <authorList>
            <person name="Sapountzis P."/>
            <person name="Gruntjes T."/>
            <person name="Otani S."/>
            <person name="Estevez J."/>
            <person name="da Costa R.R."/>
            <person name="Plunkett G.3rd."/>
            <person name="Perna N.T."/>
            <person name="Poulsen M."/>
        </authorList>
    </citation>
    <scope>NUCLEOTIDE SEQUENCE [LARGE SCALE GENOMIC DNA]</scope>
    <source>
        <strain evidence="1 2">12</strain>
    </source>
</reference>
<organism evidence="1 2">
    <name type="scientific">Trabulsiella odontotermitis</name>
    <dbReference type="NCBI Taxonomy" id="379893"/>
    <lineage>
        <taxon>Bacteria</taxon>
        <taxon>Pseudomonadati</taxon>
        <taxon>Pseudomonadota</taxon>
        <taxon>Gammaproteobacteria</taxon>
        <taxon>Enterobacterales</taxon>
        <taxon>Enterobacteriaceae</taxon>
        <taxon>Trabulsiella</taxon>
    </lineage>
</organism>
<dbReference type="EMBL" id="JNGI01000018">
    <property type="protein sequence ID" value="KNC94952.1"/>
    <property type="molecule type" value="Genomic_DNA"/>
</dbReference>
<proteinExistence type="predicted"/>
<sequence length="65" mass="7521">MVEMKLLSRIASCDCLAKLELLHNLICKNIPAKDRGEFIVALNTRHDELASLSYYEKDYIDLESY</sequence>
<dbReference type="AlphaFoldDB" id="A0A0L0GIS0"/>
<dbReference type="Proteomes" id="UP000037393">
    <property type="component" value="Unassembled WGS sequence"/>
</dbReference>
<evidence type="ECO:0000313" key="2">
    <source>
        <dbReference type="Proteomes" id="UP000037393"/>
    </source>
</evidence>
<accession>A0A0L0GIS0</accession>
<dbReference type="PATRIC" id="fig|379893.3.peg.2908"/>
<evidence type="ECO:0000313" key="1">
    <source>
        <dbReference type="EMBL" id="KNC94952.1"/>
    </source>
</evidence>
<gene>
    <name evidence="1" type="ORF">GM31_09840</name>
</gene>